<evidence type="ECO:0000256" key="2">
    <source>
        <dbReference type="ARBA" id="ARBA00023163"/>
    </source>
</evidence>
<dbReference type="AlphaFoldDB" id="A0A7W8ZBB2"/>
<evidence type="ECO:0000256" key="3">
    <source>
        <dbReference type="SAM" id="MobiDB-lite"/>
    </source>
</evidence>
<evidence type="ECO:0000313" key="6">
    <source>
        <dbReference type="EMBL" id="MBB5630755.1"/>
    </source>
</evidence>
<dbReference type="Pfam" id="PF13490">
    <property type="entry name" value="zf-HC2"/>
    <property type="match status" value="1"/>
</dbReference>
<keyword evidence="4" id="KW-0472">Membrane</keyword>
<dbReference type="Proteomes" id="UP000588112">
    <property type="component" value="Unassembled WGS sequence"/>
</dbReference>
<keyword evidence="7" id="KW-1185">Reference proteome</keyword>
<comment type="caution">
    <text evidence="6">The sequence shown here is derived from an EMBL/GenBank/DDBJ whole genome shotgun (WGS) entry which is preliminary data.</text>
</comment>
<feature type="transmembrane region" description="Helical" evidence="4">
    <location>
        <begin position="115"/>
        <end position="138"/>
    </location>
</feature>
<dbReference type="InterPro" id="IPR027383">
    <property type="entry name" value="Znf_put"/>
</dbReference>
<organism evidence="6 7">
    <name type="scientific">Sphaerisporangium krabiense</name>
    <dbReference type="NCBI Taxonomy" id="763782"/>
    <lineage>
        <taxon>Bacteria</taxon>
        <taxon>Bacillati</taxon>
        <taxon>Actinomycetota</taxon>
        <taxon>Actinomycetes</taxon>
        <taxon>Streptosporangiales</taxon>
        <taxon>Streptosporangiaceae</taxon>
        <taxon>Sphaerisporangium</taxon>
    </lineage>
</organism>
<evidence type="ECO:0000313" key="7">
    <source>
        <dbReference type="Proteomes" id="UP000588112"/>
    </source>
</evidence>
<proteinExistence type="predicted"/>
<protein>
    <recommendedName>
        <fullName evidence="5">Putative zinc-finger domain-containing protein</fullName>
    </recommendedName>
</protein>
<gene>
    <name evidence="6" type="ORF">BJ981_006519</name>
</gene>
<dbReference type="RefSeq" id="WP_184617149.1">
    <property type="nucleotide sequence ID" value="NZ_BOOS01000052.1"/>
</dbReference>
<sequence>MTGLMGSPPHAEVAAYILGVLNEEDSEAFEGHLLDCPSCQDELREMYALPDALDLIRGDVRGAVPRPAGSLDGPHGSPAPGRVVRDLPPPRRRARRHAQPRAGESREELARRRRAVALGVAAVLFIGVTGGVAASRLWPGIGGAVAAPAGAPATTEFREGASSGTGVSGKVGLTPRSWGTEVAFQLSGVTGPERCSLVAVSRDGGTDVVSGWRIRPGDGFGVPGHPDPLRLTGATALATAEIARFEVRRDDGVRLLEIPVA</sequence>
<evidence type="ECO:0000259" key="5">
    <source>
        <dbReference type="Pfam" id="PF13490"/>
    </source>
</evidence>
<feature type="region of interest" description="Disordered" evidence="3">
    <location>
        <begin position="64"/>
        <end position="108"/>
    </location>
</feature>
<name>A0A7W8ZBB2_9ACTN</name>
<dbReference type="EMBL" id="JACHBR010000002">
    <property type="protein sequence ID" value="MBB5630755.1"/>
    <property type="molecule type" value="Genomic_DNA"/>
</dbReference>
<accession>A0A7W8ZBB2</accession>
<keyword evidence="2" id="KW-0804">Transcription</keyword>
<dbReference type="InterPro" id="IPR041916">
    <property type="entry name" value="Anti_sigma_zinc_sf"/>
</dbReference>
<feature type="compositionally biased region" description="Basic residues" evidence="3">
    <location>
        <begin position="90"/>
        <end position="99"/>
    </location>
</feature>
<dbReference type="Gene3D" id="1.10.10.1320">
    <property type="entry name" value="Anti-sigma factor, zinc-finger domain"/>
    <property type="match status" value="1"/>
</dbReference>
<evidence type="ECO:0000256" key="1">
    <source>
        <dbReference type="ARBA" id="ARBA00023015"/>
    </source>
</evidence>
<feature type="domain" description="Putative zinc-finger" evidence="5">
    <location>
        <begin position="13"/>
        <end position="40"/>
    </location>
</feature>
<reference evidence="6 7" key="1">
    <citation type="submission" date="2020-08" db="EMBL/GenBank/DDBJ databases">
        <title>Sequencing the genomes of 1000 actinobacteria strains.</title>
        <authorList>
            <person name="Klenk H.-P."/>
        </authorList>
    </citation>
    <scope>NUCLEOTIDE SEQUENCE [LARGE SCALE GENOMIC DNA]</scope>
    <source>
        <strain evidence="6 7">DSM 45790</strain>
    </source>
</reference>
<evidence type="ECO:0000256" key="4">
    <source>
        <dbReference type="SAM" id="Phobius"/>
    </source>
</evidence>
<keyword evidence="4" id="KW-1133">Transmembrane helix</keyword>
<keyword evidence="1" id="KW-0805">Transcription regulation</keyword>
<keyword evidence="4" id="KW-0812">Transmembrane</keyword>